<dbReference type="InterPro" id="IPR043502">
    <property type="entry name" value="DNA/RNA_pol_sf"/>
</dbReference>
<sequence length="181" mass="20565">MKGKVEKELEHLQRLGIIEPVQFSKWAASIVPVLKDDKSARICGDYKLTVTWLFHPVSNGLAERAVQTVKEGLKRMTGDSLSTRVSGFLFQYRLTPQTTTGQSPEEMLMNRRPNSRLDLLRPDIKAQYFVHPPFPIITVLICRLEAELQLAEVEASFQALKSMSHSVAEYFCQDPTFVLNL</sequence>
<dbReference type="AlphaFoldDB" id="A0A9Q1IN55"/>
<protein>
    <submittedName>
        <fullName evidence="1">Uncharacterized protein</fullName>
    </submittedName>
</protein>
<evidence type="ECO:0000313" key="1">
    <source>
        <dbReference type="EMBL" id="KAJ8346839.1"/>
    </source>
</evidence>
<dbReference type="SUPFAM" id="SSF56672">
    <property type="entry name" value="DNA/RNA polymerases"/>
    <property type="match status" value="1"/>
</dbReference>
<evidence type="ECO:0000313" key="2">
    <source>
        <dbReference type="Proteomes" id="UP001152622"/>
    </source>
</evidence>
<accession>A0A9Q1IN55</accession>
<dbReference type="OrthoDB" id="775972at2759"/>
<dbReference type="GO" id="GO:0003676">
    <property type="term" value="F:nucleic acid binding"/>
    <property type="evidence" value="ECO:0007669"/>
    <property type="project" value="InterPro"/>
</dbReference>
<name>A0A9Q1IN55_SYNKA</name>
<dbReference type="PANTHER" id="PTHR37984:SF13">
    <property type="entry name" value="RIBONUCLEASE H"/>
    <property type="match status" value="1"/>
</dbReference>
<dbReference type="SUPFAM" id="SSF53098">
    <property type="entry name" value="Ribonuclease H-like"/>
    <property type="match status" value="1"/>
</dbReference>
<organism evidence="1 2">
    <name type="scientific">Synaphobranchus kaupii</name>
    <name type="common">Kaup's arrowtooth eel</name>
    <dbReference type="NCBI Taxonomy" id="118154"/>
    <lineage>
        <taxon>Eukaryota</taxon>
        <taxon>Metazoa</taxon>
        <taxon>Chordata</taxon>
        <taxon>Craniata</taxon>
        <taxon>Vertebrata</taxon>
        <taxon>Euteleostomi</taxon>
        <taxon>Actinopterygii</taxon>
        <taxon>Neopterygii</taxon>
        <taxon>Teleostei</taxon>
        <taxon>Anguilliformes</taxon>
        <taxon>Synaphobranchidae</taxon>
        <taxon>Synaphobranchus</taxon>
    </lineage>
</organism>
<proteinExistence type="predicted"/>
<dbReference type="Proteomes" id="UP001152622">
    <property type="component" value="Chromosome 11"/>
</dbReference>
<keyword evidence="2" id="KW-1185">Reference proteome</keyword>
<dbReference type="InterPro" id="IPR036397">
    <property type="entry name" value="RNaseH_sf"/>
</dbReference>
<dbReference type="PANTHER" id="PTHR37984">
    <property type="entry name" value="PROTEIN CBG26694"/>
    <property type="match status" value="1"/>
</dbReference>
<dbReference type="InterPro" id="IPR012337">
    <property type="entry name" value="RNaseH-like_sf"/>
</dbReference>
<dbReference type="InterPro" id="IPR050951">
    <property type="entry name" value="Retrovirus_Pol_polyprotein"/>
</dbReference>
<reference evidence="1" key="1">
    <citation type="journal article" date="2023" name="Science">
        <title>Genome structures resolve the early diversification of teleost fishes.</title>
        <authorList>
            <person name="Parey E."/>
            <person name="Louis A."/>
            <person name="Montfort J."/>
            <person name="Bouchez O."/>
            <person name="Roques C."/>
            <person name="Iampietro C."/>
            <person name="Lluch J."/>
            <person name="Castinel A."/>
            <person name="Donnadieu C."/>
            <person name="Desvignes T."/>
            <person name="Floi Bucao C."/>
            <person name="Jouanno E."/>
            <person name="Wen M."/>
            <person name="Mejri S."/>
            <person name="Dirks R."/>
            <person name="Jansen H."/>
            <person name="Henkel C."/>
            <person name="Chen W.J."/>
            <person name="Zahm M."/>
            <person name="Cabau C."/>
            <person name="Klopp C."/>
            <person name="Thompson A.W."/>
            <person name="Robinson-Rechavi M."/>
            <person name="Braasch I."/>
            <person name="Lecointre G."/>
            <person name="Bobe J."/>
            <person name="Postlethwait J.H."/>
            <person name="Berthelot C."/>
            <person name="Roest Crollius H."/>
            <person name="Guiguen Y."/>
        </authorList>
    </citation>
    <scope>NUCLEOTIDE SEQUENCE</scope>
    <source>
        <strain evidence="1">WJC10195</strain>
    </source>
</reference>
<dbReference type="GO" id="GO:0006259">
    <property type="term" value="P:DNA metabolic process"/>
    <property type="evidence" value="ECO:0007669"/>
    <property type="project" value="UniProtKB-ARBA"/>
</dbReference>
<dbReference type="EMBL" id="JAINUF010000011">
    <property type="protein sequence ID" value="KAJ8346839.1"/>
    <property type="molecule type" value="Genomic_DNA"/>
</dbReference>
<dbReference type="Gene3D" id="3.30.420.10">
    <property type="entry name" value="Ribonuclease H-like superfamily/Ribonuclease H"/>
    <property type="match status" value="1"/>
</dbReference>
<comment type="caution">
    <text evidence="1">The sequence shown here is derived from an EMBL/GenBank/DDBJ whole genome shotgun (WGS) entry which is preliminary data.</text>
</comment>
<gene>
    <name evidence="1" type="ORF">SKAU_G00282400</name>
</gene>